<evidence type="ECO:0000313" key="1">
    <source>
        <dbReference type="EMBL" id="MSS15040.1"/>
    </source>
</evidence>
<comment type="caution">
    <text evidence="1">The sequence shown here is derived from an EMBL/GenBank/DDBJ whole genome shotgun (WGS) entry which is preliminary data.</text>
</comment>
<accession>A0A6L5X4A3</accession>
<dbReference type="Proteomes" id="UP000481852">
    <property type="component" value="Unassembled WGS sequence"/>
</dbReference>
<organism evidence="1 2">
    <name type="scientific">Porcincola intestinalis</name>
    <dbReference type="NCBI Taxonomy" id="2606632"/>
    <lineage>
        <taxon>Bacteria</taxon>
        <taxon>Bacillati</taxon>
        <taxon>Bacillota</taxon>
        <taxon>Clostridia</taxon>
        <taxon>Lachnospirales</taxon>
        <taxon>Lachnospiraceae</taxon>
        <taxon>Porcincola</taxon>
    </lineage>
</organism>
<keyword evidence="2" id="KW-1185">Reference proteome</keyword>
<protein>
    <submittedName>
        <fullName evidence="1">Uncharacterized protein</fullName>
    </submittedName>
</protein>
<sequence>MIVIALEANQKYYTTSELKNMGYSYYKIGQMEENSQLHRINRTTYENLSYQGDENDFINAAAYVPDGVICLMSAARYYELTNFLPDVVDVAIDRKKKVSTLPDWPEIKIFYFDPSRMETGVSQIAEGGDSFRIFDIEKTVVDIIYYRNKIGIEETSEVLRNYLKRKDRQIDRLYNYAKMLRCEAIVRTYLEVLVS</sequence>
<name>A0A6L5X4A3_9FIRM</name>
<dbReference type="AlphaFoldDB" id="A0A6L5X4A3"/>
<evidence type="ECO:0000313" key="2">
    <source>
        <dbReference type="Proteomes" id="UP000481852"/>
    </source>
</evidence>
<reference evidence="1 2" key="1">
    <citation type="submission" date="2019-08" db="EMBL/GenBank/DDBJ databases">
        <title>In-depth cultivation of the pig gut microbiome towards novel bacterial diversity and tailored functional studies.</title>
        <authorList>
            <person name="Wylensek D."/>
            <person name="Hitch T.C.A."/>
            <person name="Clavel T."/>
        </authorList>
    </citation>
    <scope>NUCLEOTIDE SEQUENCE [LARGE SCALE GENOMIC DNA]</scope>
    <source>
        <strain evidence="1 2">Oil+RF-744-WCA-WT-11</strain>
    </source>
</reference>
<dbReference type="EMBL" id="VULZ01000008">
    <property type="protein sequence ID" value="MSS15040.1"/>
    <property type="molecule type" value="Genomic_DNA"/>
</dbReference>
<dbReference type="RefSeq" id="WP_154525488.1">
    <property type="nucleotide sequence ID" value="NZ_VULZ01000008.1"/>
</dbReference>
<proteinExistence type="predicted"/>
<gene>
    <name evidence="1" type="ORF">FYJ35_08295</name>
</gene>